<organism evidence="1">
    <name type="scientific">human gut metagenome</name>
    <dbReference type="NCBI Taxonomy" id="408170"/>
    <lineage>
        <taxon>unclassified sequences</taxon>
        <taxon>metagenomes</taxon>
        <taxon>organismal metagenomes</taxon>
    </lineage>
</organism>
<sequence>MIEYRNMKKGLIAAGLLVSLSGTAQDVSTYTPGTMGEGVVYYLPK</sequence>
<evidence type="ECO:0000313" key="1">
    <source>
        <dbReference type="EMBL" id="EKC70776.1"/>
    </source>
</evidence>
<gene>
    <name evidence="1" type="ORF">LEA_07608</name>
</gene>
<dbReference type="EMBL" id="AJWY01005016">
    <property type="protein sequence ID" value="EKC70776.1"/>
    <property type="molecule type" value="Genomic_DNA"/>
</dbReference>
<dbReference type="AlphaFoldDB" id="K1UH21"/>
<name>K1UH21_9ZZZZ</name>
<protein>
    <submittedName>
        <fullName evidence="1">Uncharacterized protein</fullName>
    </submittedName>
</protein>
<proteinExistence type="predicted"/>
<comment type="caution">
    <text evidence="1">The sequence shown here is derived from an EMBL/GenBank/DDBJ whole genome shotgun (WGS) entry which is preliminary data.</text>
</comment>
<reference evidence="1" key="1">
    <citation type="journal article" date="2013" name="Environ. Microbiol.">
        <title>Microbiota from the distal guts of lean and obese adolescents exhibit partial functional redundancy besides clear differences in community structure.</title>
        <authorList>
            <person name="Ferrer M."/>
            <person name="Ruiz A."/>
            <person name="Lanza F."/>
            <person name="Haange S.B."/>
            <person name="Oberbach A."/>
            <person name="Till H."/>
            <person name="Bargiela R."/>
            <person name="Campoy C."/>
            <person name="Segura M.T."/>
            <person name="Richter M."/>
            <person name="von Bergen M."/>
            <person name="Seifert J."/>
            <person name="Suarez A."/>
        </authorList>
    </citation>
    <scope>NUCLEOTIDE SEQUENCE</scope>
</reference>
<accession>K1UH21</accession>
<feature type="non-terminal residue" evidence="1">
    <location>
        <position position="45"/>
    </location>
</feature>